<dbReference type="InterPro" id="IPR051136">
    <property type="entry name" value="Intracellular_Lectin-GPT"/>
</dbReference>
<keyword evidence="3" id="KW-0430">Lectin</keyword>
<dbReference type="PANTHER" id="PTHR12223">
    <property type="entry name" value="VESICULAR MANNOSE-BINDING LECTIN"/>
    <property type="match status" value="1"/>
</dbReference>
<keyword evidence="4" id="KW-1185">Reference proteome</keyword>
<dbReference type="OrthoDB" id="2806980at2"/>
<keyword evidence="1" id="KW-0812">Transmembrane</keyword>
<sequence length="287" mass="31523">MCSVYLRCQVFYSFLVFLPVWYVAPAVADFHYSDFSSVDGIRMRGDAIQSGNRLRLTPAAYHQHGSAWIRYREIVDDGFRCRFQFQMTGGGSQPGFSGVGGDGLAFVIQNSSVTALGDYGSGIGYGGVGDREAIPNSVAVEFDTWKNSDLNDPNGNHVSVHTRGLSPNSPHEDYSLGSTTFVPDFLAGAIHTVELRYLPGVMDIFVDDLATPVFVVPLDLNQTLALSQGQAWIGFTASTWNGWANHDILNASFNAIPESDTFLMLTMFVWVVFCLSALFRRSPKLCT</sequence>
<dbReference type="RefSeq" id="WP_148073374.1">
    <property type="nucleotide sequence ID" value="NZ_CP042913.1"/>
</dbReference>
<dbReference type="InterPro" id="IPR013320">
    <property type="entry name" value="ConA-like_dom_sf"/>
</dbReference>
<keyword evidence="1" id="KW-0472">Membrane</keyword>
<proteinExistence type="predicted"/>
<dbReference type="Proteomes" id="UP000323917">
    <property type="component" value="Chromosome"/>
</dbReference>
<dbReference type="SUPFAM" id="SSF49899">
    <property type="entry name" value="Concanavalin A-like lectins/glucanases"/>
    <property type="match status" value="1"/>
</dbReference>
<feature type="transmembrane region" description="Helical" evidence="1">
    <location>
        <begin position="262"/>
        <end position="279"/>
    </location>
</feature>
<evidence type="ECO:0000256" key="1">
    <source>
        <dbReference type="SAM" id="Phobius"/>
    </source>
</evidence>
<dbReference type="CDD" id="cd01951">
    <property type="entry name" value="lectin_L-type"/>
    <property type="match status" value="1"/>
</dbReference>
<dbReference type="GO" id="GO:0030246">
    <property type="term" value="F:carbohydrate binding"/>
    <property type="evidence" value="ECO:0007669"/>
    <property type="project" value="UniProtKB-KW"/>
</dbReference>
<dbReference type="KEGG" id="bgok:Pr1d_20520"/>
<dbReference type="InterPro" id="IPR056573">
    <property type="entry name" value="Lectin_L-type_dom"/>
</dbReference>
<dbReference type="Gene3D" id="2.60.120.200">
    <property type="match status" value="1"/>
</dbReference>
<evidence type="ECO:0000259" key="2">
    <source>
        <dbReference type="Pfam" id="PF00139"/>
    </source>
</evidence>
<accession>A0A5B9Q6X2</accession>
<evidence type="ECO:0000313" key="4">
    <source>
        <dbReference type="Proteomes" id="UP000323917"/>
    </source>
</evidence>
<dbReference type="PANTHER" id="PTHR12223:SF19">
    <property type="entry name" value="LEGUME LECTIN DOMAIN-CONTAINING PROTEIN"/>
    <property type="match status" value="1"/>
</dbReference>
<reference evidence="3 4" key="1">
    <citation type="submission" date="2019-08" db="EMBL/GenBank/DDBJ databases">
        <title>Deep-cultivation of Planctomycetes and their phenomic and genomic characterization uncovers novel biology.</title>
        <authorList>
            <person name="Wiegand S."/>
            <person name="Jogler M."/>
            <person name="Boedeker C."/>
            <person name="Pinto D."/>
            <person name="Vollmers J."/>
            <person name="Rivas-Marin E."/>
            <person name="Kohn T."/>
            <person name="Peeters S.H."/>
            <person name="Heuer A."/>
            <person name="Rast P."/>
            <person name="Oberbeckmann S."/>
            <person name="Bunk B."/>
            <person name="Jeske O."/>
            <person name="Meyerdierks A."/>
            <person name="Storesund J.E."/>
            <person name="Kallscheuer N."/>
            <person name="Luecker S."/>
            <person name="Lage O.M."/>
            <person name="Pohl T."/>
            <person name="Merkel B.J."/>
            <person name="Hornburger P."/>
            <person name="Mueller R.-W."/>
            <person name="Bruemmer F."/>
            <person name="Labrenz M."/>
            <person name="Spormann A.M."/>
            <person name="Op den Camp H."/>
            <person name="Overmann J."/>
            <person name="Amann R."/>
            <person name="Jetten M.S.M."/>
            <person name="Mascher T."/>
            <person name="Medema M.H."/>
            <person name="Devos D.P."/>
            <person name="Kaster A.-K."/>
            <person name="Ovreas L."/>
            <person name="Rohde M."/>
            <person name="Galperin M.Y."/>
            <person name="Jogler C."/>
        </authorList>
    </citation>
    <scope>NUCLEOTIDE SEQUENCE [LARGE SCALE GENOMIC DNA]</scope>
    <source>
        <strain evidence="3 4">Pr1d</strain>
    </source>
</reference>
<name>A0A5B9Q6X2_9BACT</name>
<dbReference type="InterPro" id="IPR019825">
    <property type="entry name" value="Lectin_legB_Mn/Ca_BS"/>
</dbReference>
<protein>
    <submittedName>
        <fullName evidence="3">Legume lectin domain protein</fullName>
    </submittedName>
</protein>
<dbReference type="EMBL" id="CP042913">
    <property type="protein sequence ID" value="QEG34768.1"/>
    <property type="molecule type" value="Genomic_DNA"/>
</dbReference>
<organism evidence="3 4">
    <name type="scientific">Bythopirellula goksoeyrii</name>
    <dbReference type="NCBI Taxonomy" id="1400387"/>
    <lineage>
        <taxon>Bacteria</taxon>
        <taxon>Pseudomonadati</taxon>
        <taxon>Planctomycetota</taxon>
        <taxon>Planctomycetia</taxon>
        <taxon>Pirellulales</taxon>
        <taxon>Lacipirellulaceae</taxon>
        <taxon>Bythopirellula</taxon>
    </lineage>
</organism>
<dbReference type="PROSITE" id="PS00307">
    <property type="entry name" value="LECTIN_LEGUME_BETA"/>
    <property type="match status" value="1"/>
</dbReference>
<gene>
    <name evidence="3" type="ORF">Pr1d_20520</name>
</gene>
<keyword evidence="1" id="KW-1133">Transmembrane helix</keyword>
<dbReference type="InterPro" id="IPR001220">
    <property type="entry name" value="Legume_lectin_dom"/>
</dbReference>
<dbReference type="Pfam" id="PF00139">
    <property type="entry name" value="Lectin_legB"/>
    <property type="match status" value="1"/>
</dbReference>
<dbReference type="AlphaFoldDB" id="A0A5B9Q6X2"/>
<feature type="domain" description="Legume lectin" evidence="2">
    <location>
        <begin position="29"/>
        <end position="256"/>
    </location>
</feature>
<evidence type="ECO:0000313" key="3">
    <source>
        <dbReference type="EMBL" id="QEG34768.1"/>
    </source>
</evidence>